<evidence type="ECO:0000313" key="14">
    <source>
        <dbReference type="EMBL" id="SSX32846.1"/>
    </source>
</evidence>
<evidence type="ECO:0000256" key="10">
    <source>
        <dbReference type="RuleBase" id="RU363034"/>
    </source>
</evidence>
<reference evidence="14" key="2">
    <citation type="submission" date="2018-07" db="EMBL/GenBank/DDBJ databases">
        <authorList>
            <person name="Quirk P.G."/>
            <person name="Krulwich T.A."/>
        </authorList>
    </citation>
    <scope>NUCLEOTIDE SEQUENCE</scope>
</reference>
<dbReference type="InterPro" id="IPR050430">
    <property type="entry name" value="Peptidase_S1"/>
</dbReference>
<dbReference type="InterPro" id="IPR018114">
    <property type="entry name" value="TRYPSIN_HIS"/>
</dbReference>
<dbReference type="GO" id="GO:0005576">
    <property type="term" value="C:extracellular region"/>
    <property type="evidence" value="ECO:0007669"/>
    <property type="project" value="UniProtKB-SubCell"/>
</dbReference>
<dbReference type="EMBL" id="UFQT01002175">
    <property type="protein sequence ID" value="SSX32846.1"/>
    <property type="molecule type" value="Genomic_DNA"/>
</dbReference>
<protein>
    <submittedName>
        <fullName evidence="14">CSON005505 protein</fullName>
    </submittedName>
</protein>
<dbReference type="CDD" id="cd00190">
    <property type="entry name" value="Tryp_SPc"/>
    <property type="match status" value="1"/>
</dbReference>
<keyword evidence="5 10" id="KW-0378">Hydrolase</keyword>
<proteinExistence type="inferred from homology"/>
<evidence type="ECO:0000256" key="7">
    <source>
        <dbReference type="ARBA" id="ARBA00023145"/>
    </source>
</evidence>
<organism evidence="14">
    <name type="scientific">Culicoides sonorensis</name>
    <name type="common">Biting midge</name>
    <dbReference type="NCBI Taxonomy" id="179676"/>
    <lineage>
        <taxon>Eukaryota</taxon>
        <taxon>Metazoa</taxon>
        <taxon>Ecdysozoa</taxon>
        <taxon>Arthropoda</taxon>
        <taxon>Hexapoda</taxon>
        <taxon>Insecta</taxon>
        <taxon>Pterygota</taxon>
        <taxon>Neoptera</taxon>
        <taxon>Endopterygota</taxon>
        <taxon>Diptera</taxon>
        <taxon>Nematocera</taxon>
        <taxon>Chironomoidea</taxon>
        <taxon>Ceratopogonidae</taxon>
        <taxon>Ceratopogoninae</taxon>
        <taxon>Culicoides</taxon>
        <taxon>Monoculicoides</taxon>
    </lineage>
</organism>
<dbReference type="PRINTS" id="PR00722">
    <property type="entry name" value="CHYMOTRYPSIN"/>
</dbReference>
<dbReference type="EMBL" id="UFQS01002175">
    <property type="protein sequence ID" value="SSX13412.1"/>
    <property type="molecule type" value="Genomic_DNA"/>
</dbReference>
<keyword evidence="3 10" id="KW-0645">Protease</keyword>
<dbReference type="AlphaFoldDB" id="A0A336MRK4"/>
<dbReference type="PANTHER" id="PTHR24276">
    <property type="entry name" value="POLYSERASE-RELATED"/>
    <property type="match status" value="1"/>
</dbReference>
<keyword evidence="8" id="KW-1015">Disulfide bond</keyword>
<evidence type="ECO:0000256" key="3">
    <source>
        <dbReference type="ARBA" id="ARBA00022670"/>
    </source>
</evidence>
<feature type="signal peptide" evidence="11">
    <location>
        <begin position="1"/>
        <end position="18"/>
    </location>
</feature>
<dbReference type="Gene3D" id="2.40.10.10">
    <property type="entry name" value="Trypsin-like serine proteases"/>
    <property type="match status" value="1"/>
</dbReference>
<dbReference type="Pfam" id="PF00089">
    <property type="entry name" value="Trypsin"/>
    <property type="match status" value="1"/>
</dbReference>
<dbReference type="PANTHER" id="PTHR24276:SF98">
    <property type="entry name" value="FI18310P1-RELATED"/>
    <property type="match status" value="1"/>
</dbReference>
<dbReference type="GO" id="GO:0007586">
    <property type="term" value="P:digestion"/>
    <property type="evidence" value="ECO:0007669"/>
    <property type="project" value="UniProtKB-KW"/>
</dbReference>
<evidence type="ECO:0000256" key="1">
    <source>
        <dbReference type="ARBA" id="ARBA00004613"/>
    </source>
</evidence>
<evidence type="ECO:0000256" key="6">
    <source>
        <dbReference type="ARBA" id="ARBA00022825"/>
    </source>
</evidence>
<dbReference type="VEuPathDB" id="VectorBase:CSON005505"/>
<keyword evidence="11" id="KW-0732">Signal</keyword>
<comment type="similarity">
    <text evidence="9">Belongs to the peptidase S1 family. CLIP subfamily.</text>
</comment>
<dbReference type="PROSITE" id="PS50240">
    <property type="entry name" value="TRYPSIN_DOM"/>
    <property type="match status" value="1"/>
</dbReference>
<evidence type="ECO:0000256" key="9">
    <source>
        <dbReference type="ARBA" id="ARBA00024195"/>
    </source>
</evidence>
<evidence type="ECO:0000256" key="4">
    <source>
        <dbReference type="ARBA" id="ARBA00022757"/>
    </source>
</evidence>
<evidence type="ECO:0000256" key="2">
    <source>
        <dbReference type="ARBA" id="ARBA00022525"/>
    </source>
</evidence>
<keyword evidence="4" id="KW-0222">Digestion</keyword>
<dbReference type="SUPFAM" id="SSF50494">
    <property type="entry name" value="Trypsin-like serine proteases"/>
    <property type="match status" value="1"/>
</dbReference>
<sequence length="263" mass="29465">MSSKTLILIYLLVLESNSEDFFSKNSWDSRIIGGRTAFLGQFPYQASLQRTRNSVTKHVCGGSVYNAKWIITAGHCIAYFNTTTESRIVVGSVDLEIINPTFYHVKKFIIHPKFDKILKTNDIALVQTQNEIIFSVNVKPIPINLNYEKENMEAVTSGWGRVTIQGGRTNVLQYLNVTVMSNENCRKAHAISKRSKFIYDNVICTQNERNKKGTCNGDSGGPLVINGTLIGIVSWGVRCAIGLPDVFTRISEHVSWIQATVRE</sequence>
<dbReference type="InterPro" id="IPR033116">
    <property type="entry name" value="TRYPSIN_SER"/>
</dbReference>
<feature type="chain" id="PRO_5033778351" evidence="11">
    <location>
        <begin position="19"/>
        <end position="263"/>
    </location>
</feature>
<dbReference type="GO" id="GO:0016485">
    <property type="term" value="P:protein processing"/>
    <property type="evidence" value="ECO:0007669"/>
    <property type="project" value="UniProtKB-ARBA"/>
</dbReference>
<keyword evidence="6 10" id="KW-0720">Serine protease</keyword>
<reference evidence="13" key="1">
    <citation type="submission" date="2018-04" db="EMBL/GenBank/DDBJ databases">
        <authorList>
            <person name="Go L.Y."/>
            <person name="Mitchell J.A."/>
        </authorList>
    </citation>
    <scope>NUCLEOTIDE SEQUENCE</scope>
    <source>
        <tissue evidence="13">Whole organism</tissue>
    </source>
</reference>
<evidence type="ECO:0000256" key="8">
    <source>
        <dbReference type="ARBA" id="ARBA00023157"/>
    </source>
</evidence>
<dbReference type="InterPro" id="IPR009003">
    <property type="entry name" value="Peptidase_S1_PA"/>
</dbReference>
<dbReference type="FunFam" id="2.40.10.10:FF:000047">
    <property type="entry name" value="Trypsin eta"/>
    <property type="match status" value="1"/>
</dbReference>
<keyword evidence="7" id="KW-0865">Zymogen</keyword>
<dbReference type="InterPro" id="IPR043504">
    <property type="entry name" value="Peptidase_S1_PA_chymotrypsin"/>
</dbReference>
<evidence type="ECO:0000256" key="5">
    <source>
        <dbReference type="ARBA" id="ARBA00022801"/>
    </source>
</evidence>
<keyword evidence="2" id="KW-0964">Secreted</keyword>
<feature type="domain" description="Peptidase S1" evidence="12">
    <location>
        <begin position="31"/>
        <end position="262"/>
    </location>
</feature>
<accession>A0A336MRK4</accession>
<dbReference type="PROSITE" id="PS00134">
    <property type="entry name" value="TRYPSIN_HIS"/>
    <property type="match status" value="1"/>
</dbReference>
<name>A0A336MRK4_CULSO</name>
<gene>
    <name evidence="14" type="primary">CSON005505</name>
</gene>
<evidence type="ECO:0000259" key="12">
    <source>
        <dbReference type="PROSITE" id="PS50240"/>
    </source>
</evidence>
<dbReference type="GO" id="GO:0004252">
    <property type="term" value="F:serine-type endopeptidase activity"/>
    <property type="evidence" value="ECO:0007669"/>
    <property type="project" value="InterPro"/>
</dbReference>
<dbReference type="InterPro" id="IPR001314">
    <property type="entry name" value="Peptidase_S1A"/>
</dbReference>
<evidence type="ECO:0000313" key="13">
    <source>
        <dbReference type="EMBL" id="SSX13412.1"/>
    </source>
</evidence>
<comment type="subcellular location">
    <subcellularLocation>
        <location evidence="1">Secreted</location>
    </subcellularLocation>
</comment>
<dbReference type="SMART" id="SM00020">
    <property type="entry name" value="Tryp_SPc"/>
    <property type="match status" value="1"/>
</dbReference>
<evidence type="ECO:0000256" key="11">
    <source>
        <dbReference type="SAM" id="SignalP"/>
    </source>
</evidence>
<dbReference type="PROSITE" id="PS00135">
    <property type="entry name" value="TRYPSIN_SER"/>
    <property type="match status" value="1"/>
</dbReference>
<dbReference type="InterPro" id="IPR001254">
    <property type="entry name" value="Trypsin_dom"/>
</dbReference>